<dbReference type="Proteomes" id="UP001164187">
    <property type="component" value="Chromosome"/>
</dbReference>
<name>A0ABY7JQ01_9FIRM</name>
<gene>
    <name evidence="2" type="ORF">O0R46_03005</name>
</gene>
<keyword evidence="1" id="KW-1133">Transmembrane helix</keyword>
<feature type="transmembrane region" description="Helical" evidence="1">
    <location>
        <begin position="6"/>
        <end position="26"/>
    </location>
</feature>
<evidence type="ECO:0000313" key="2">
    <source>
        <dbReference type="EMBL" id="WAW15429.1"/>
    </source>
</evidence>
<keyword evidence="3" id="KW-1185">Reference proteome</keyword>
<dbReference type="RefSeq" id="WP_269312102.1">
    <property type="nucleotide sequence ID" value="NZ_CP114052.1"/>
</dbReference>
<protein>
    <submittedName>
        <fullName evidence="2">Uncharacterized protein</fullName>
    </submittedName>
</protein>
<proteinExistence type="predicted"/>
<evidence type="ECO:0000313" key="3">
    <source>
        <dbReference type="Proteomes" id="UP001164187"/>
    </source>
</evidence>
<keyword evidence="1" id="KW-0472">Membrane</keyword>
<evidence type="ECO:0000256" key="1">
    <source>
        <dbReference type="SAM" id="Phobius"/>
    </source>
</evidence>
<dbReference type="EMBL" id="CP114052">
    <property type="protein sequence ID" value="WAW15429.1"/>
    <property type="molecule type" value="Genomic_DNA"/>
</dbReference>
<accession>A0ABY7JQ01</accession>
<sequence>MNREIDLAGALYYLFLIALEIIKEWVKKLALYMKNIFFGGSR</sequence>
<organism evidence="2 3">
    <name type="scientific">Peptostreptococcus equinus</name>
    <dbReference type="NCBI Taxonomy" id="3003601"/>
    <lineage>
        <taxon>Bacteria</taxon>
        <taxon>Bacillati</taxon>
        <taxon>Bacillota</taxon>
        <taxon>Clostridia</taxon>
        <taxon>Peptostreptococcales</taxon>
        <taxon>Peptostreptococcaceae</taxon>
        <taxon>Peptostreptococcus</taxon>
    </lineage>
</organism>
<reference evidence="2" key="1">
    <citation type="submission" date="2022-12" db="EMBL/GenBank/DDBJ databases">
        <title>Peptostreptococcus.</title>
        <authorList>
            <person name="Lee S.H."/>
        </authorList>
    </citation>
    <scope>NUCLEOTIDE SEQUENCE</scope>
    <source>
        <strain evidence="2">CBA3647</strain>
    </source>
</reference>
<keyword evidence="1" id="KW-0812">Transmembrane</keyword>